<keyword evidence="2" id="KW-1185">Reference proteome</keyword>
<dbReference type="EMBL" id="CP042582">
    <property type="protein sequence ID" value="QEX24159.1"/>
    <property type="molecule type" value="Genomic_DNA"/>
</dbReference>
<dbReference type="RefSeq" id="WP_151119462.1">
    <property type="nucleotide sequence ID" value="NZ_CP042582.1"/>
</dbReference>
<sequence>MNLSARRQWAGWILLGCLLTLGACDLNPHHVDRITPQTYQCNGADPLDSHSACNREPQAPPH</sequence>
<evidence type="ECO:0000313" key="2">
    <source>
        <dbReference type="Proteomes" id="UP000325797"/>
    </source>
</evidence>
<organism evidence="1 2">
    <name type="scientific">Hypericibacter adhaerens</name>
    <dbReference type="NCBI Taxonomy" id="2602016"/>
    <lineage>
        <taxon>Bacteria</taxon>
        <taxon>Pseudomonadati</taxon>
        <taxon>Pseudomonadota</taxon>
        <taxon>Alphaproteobacteria</taxon>
        <taxon>Rhodospirillales</taxon>
        <taxon>Dongiaceae</taxon>
        <taxon>Hypericibacter</taxon>
    </lineage>
</organism>
<proteinExistence type="predicted"/>
<dbReference type="KEGG" id="hadh:FRZ61_41000"/>
<dbReference type="PROSITE" id="PS51257">
    <property type="entry name" value="PROKAR_LIPOPROTEIN"/>
    <property type="match status" value="1"/>
</dbReference>
<evidence type="ECO:0000313" key="1">
    <source>
        <dbReference type="EMBL" id="QEX24159.1"/>
    </source>
</evidence>
<protein>
    <recommendedName>
        <fullName evidence="3">Lipoprotein</fullName>
    </recommendedName>
</protein>
<accession>A0A5J6N340</accession>
<gene>
    <name evidence="1" type="ORF">FRZ61_41000</name>
</gene>
<dbReference type="Proteomes" id="UP000325797">
    <property type="component" value="Chromosome"/>
</dbReference>
<reference evidence="1 2" key="1">
    <citation type="submission" date="2019-08" db="EMBL/GenBank/DDBJ databases">
        <title>Hyperibacter terrae gen. nov., sp. nov. and Hyperibacter viscosus sp. nov., two new members in the family Rhodospirillaceae isolated from the rhizosphere of Hypericum perforatum.</title>
        <authorList>
            <person name="Noviana Z."/>
        </authorList>
    </citation>
    <scope>NUCLEOTIDE SEQUENCE [LARGE SCALE GENOMIC DNA]</scope>
    <source>
        <strain evidence="1 2">R5959</strain>
    </source>
</reference>
<name>A0A5J6N340_9PROT</name>
<dbReference type="AlphaFoldDB" id="A0A5J6N340"/>
<evidence type="ECO:0008006" key="3">
    <source>
        <dbReference type="Google" id="ProtNLM"/>
    </source>
</evidence>